<dbReference type="Proteomes" id="UP000077412">
    <property type="component" value="Chromosome"/>
</dbReference>
<evidence type="ECO:0000313" key="2">
    <source>
        <dbReference type="Proteomes" id="UP000077412"/>
    </source>
</evidence>
<gene>
    <name evidence="1" type="ORF">ABE41_004385</name>
</gene>
<protein>
    <submittedName>
        <fullName evidence="1">Uncharacterized protein</fullName>
    </submittedName>
</protein>
<dbReference type="OrthoDB" id="2968725at2"/>
<dbReference type="AlphaFoldDB" id="A0A1B1Z1B7"/>
<dbReference type="EMBL" id="CP016761">
    <property type="protein sequence ID" value="ANX11233.1"/>
    <property type="molecule type" value="Genomic_DNA"/>
</dbReference>
<sequence>MAYYIACDYDEPDRQTYRGIVIIDTLTNEVAHRFYSGNFDHDFQEYQSWLEDTEPYYYEGESLLNYVGDLHDPALDEGPDFHLF</sequence>
<name>A0A1B1Z1B7_9BACL</name>
<proteinExistence type="predicted"/>
<accession>A0A1B1Z1B7</accession>
<evidence type="ECO:0000313" key="1">
    <source>
        <dbReference type="EMBL" id="ANX11233.1"/>
    </source>
</evidence>
<organism evidence="1 2">
    <name type="scientific">Fictibacillus arsenicus</name>
    <dbReference type="NCBI Taxonomy" id="255247"/>
    <lineage>
        <taxon>Bacteria</taxon>
        <taxon>Bacillati</taxon>
        <taxon>Bacillota</taxon>
        <taxon>Bacilli</taxon>
        <taxon>Bacillales</taxon>
        <taxon>Fictibacillaceae</taxon>
        <taxon>Fictibacillus</taxon>
    </lineage>
</organism>
<dbReference type="RefSeq" id="WP_066286877.1">
    <property type="nucleotide sequence ID" value="NZ_CP016761.1"/>
</dbReference>
<keyword evidence="2" id="KW-1185">Reference proteome</keyword>
<reference evidence="1 2" key="1">
    <citation type="submission" date="2016-08" db="EMBL/GenBank/DDBJ databases">
        <title>Complete genome sequence of Fictibacillus arsenicus G25-54, a strain with toxicity to nematodes and a potential arsenic-resistance activity.</title>
        <authorList>
            <person name="Zheng Z."/>
        </authorList>
    </citation>
    <scope>NUCLEOTIDE SEQUENCE [LARGE SCALE GENOMIC DNA]</scope>
    <source>
        <strain evidence="1 2">G25-54</strain>
    </source>
</reference>
<dbReference type="KEGG" id="far:ABE41_004385"/>